<dbReference type="InterPro" id="IPR045063">
    <property type="entry name" value="Dynamin_N"/>
</dbReference>
<evidence type="ECO:0000259" key="9">
    <source>
        <dbReference type="PROSITE" id="PS51718"/>
    </source>
</evidence>
<keyword evidence="8" id="KW-1133">Transmembrane helix</keyword>
<evidence type="ECO:0000313" key="11">
    <source>
        <dbReference type="Proteomes" id="UP000249377"/>
    </source>
</evidence>
<dbReference type="GO" id="GO:0005525">
    <property type="term" value="F:GTP binding"/>
    <property type="evidence" value="ECO:0007669"/>
    <property type="project" value="UniProtKB-KW"/>
</dbReference>
<feature type="coiled-coil region" evidence="7">
    <location>
        <begin position="635"/>
        <end position="662"/>
    </location>
</feature>
<sequence>MTNDQLKEYAARQKRLTGIIQEASGLVQKLDMEHCAQVLQQLRQKISSDTFKIMVMGNFKNGKSTFINALLGQEILPAYAVPTTAIINEIKYGEKPKAVLHFLNPLPEKMYDGIPEKALTHMRRFQMKDVPPIEMPVDEIEDYVVIPMGMEHKEAIKQSPFEKVELFWPLDLLKDGVEIVDSPGLNENPVRTQVTMEYLSKADAIIFVFSALAMGSAGEIAYIDDTLRKNGFGEQSLFCVVNRFDQLTSEREQQRLRKFSDNLLAPYTKHVYYTSAYKGLVGQLQNNPAMLDESKIPAVETALADYLANERGKIKLATPARELIRVIRQDALETTIPQRRNALSTDLDVLKQRYSEAQPEIEKLRQQKYLITSRTEAFIANLLPDIRRSAVNYFNSLPGQIRVWVEEYEPETKVSALHPKRDAEALSDELVNFIQNKIDGETREWLSGPFTNLVNDKVESLKDSLEGRLEEFFVSLDQVKVSVTGSHNIDTEDIPVWKRVVAAGGGLLIGDVGVAALGATTGLSSEFAKGIALQLGAYIGLAILGILNPFTIIAVIAASVIRGGLKVSEKAVKNAKEQVAATFCEEISGKSMQLVDTVVSGATENFDKIKDIISNSMDVEIGEMQKQLEGIIRDMEQGKEVVEQKSAQLSEYEKQLKGTAENLDTFIFELLK</sequence>
<dbReference type="PANTHER" id="PTHR10465">
    <property type="entry name" value="TRANSMEMBRANE GTPASE FZO1"/>
    <property type="match status" value="1"/>
</dbReference>
<comment type="subcellular location">
    <subcellularLocation>
        <location evidence="1">Membrane</location>
    </subcellularLocation>
</comment>
<organism evidence="10 11">
    <name type="scientific">Hydrogeniiclostridium mannosilyticum</name>
    <dbReference type="NCBI Taxonomy" id="2764322"/>
    <lineage>
        <taxon>Bacteria</taxon>
        <taxon>Bacillati</taxon>
        <taxon>Bacillota</taxon>
        <taxon>Clostridia</taxon>
        <taxon>Eubacteriales</taxon>
        <taxon>Acutalibacteraceae</taxon>
        <taxon>Hydrogeniiclostridium</taxon>
    </lineage>
</organism>
<reference evidence="10 11" key="1">
    <citation type="submission" date="2018-06" db="EMBL/GenBank/DDBJ databases">
        <title>Noncontiguous genome sequence of Ruminococcaceae bacterium ASD2818.</title>
        <authorList>
            <person name="Chaplin A.V."/>
            <person name="Sokolova S.R."/>
            <person name="Kochetkova T.O."/>
            <person name="Goltsov A.Y."/>
            <person name="Trofimov D.Y."/>
            <person name="Efimov B.A."/>
        </authorList>
    </citation>
    <scope>NUCLEOTIDE SEQUENCE [LARGE SCALE GENOMIC DNA]</scope>
    <source>
        <strain evidence="10 11">ASD2818</strain>
    </source>
</reference>
<comment type="caution">
    <text evidence="10">The sequence shown here is derived from an EMBL/GenBank/DDBJ whole genome shotgun (WGS) entry which is preliminary data.</text>
</comment>
<dbReference type="AlphaFoldDB" id="A0A328UEK3"/>
<evidence type="ECO:0000313" key="10">
    <source>
        <dbReference type="EMBL" id="RAQ30056.1"/>
    </source>
</evidence>
<dbReference type="PROSITE" id="PS51718">
    <property type="entry name" value="G_DYNAMIN_2"/>
    <property type="match status" value="1"/>
</dbReference>
<dbReference type="InterPro" id="IPR027094">
    <property type="entry name" value="Mitofusin_fam"/>
</dbReference>
<evidence type="ECO:0000256" key="3">
    <source>
        <dbReference type="ARBA" id="ARBA00022801"/>
    </source>
</evidence>
<evidence type="ECO:0000256" key="4">
    <source>
        <dbReference type="ARBA" id="ARBA00023054"/>
    </source>
</evidence>
<gene>
    <name evidence="10" type="ORF">DPQ25_00670</name>
</gene>
<dbReference type="Pfam" id="PF00350">
    <property type="entry name" value="Dynamin_N"/>
    <property type="match status" value="1"/>
</dbReference>
<dbReference type="GO" id="GO:0016020">
    <property type="term" value="C:membrane"/>
    <property type="evidence" value="ECO:0007669"/>
    <property type="project" value="UniProtKB-SubCell"/>
</dbReference>
<keyword evidence="2" id="KW-0547">Nucleotide-binding</keyword>
<keyword evidence="6 8" id="KW-0472">Membrane</keyword>
<proteinExistence type="predicted"/>
<keyword evidence="11" id="KW-1185">Reference proteome</keyword>
<dbReference type="Proteomes" id="UP000249377">
    <property type="component" value="Unassembled WGS sequence"/>
</dbReference>
<name>A0A328UEK3_9FIRM</name>
<keyword evidence="3" id="KW-0378">Hydrolase</keyword>
<protein>
    <recommendedName>
        <fullName evidence="9">Dynamin-type G domain-containing protein</fullName>
    </recommendedName>
</protein>
<evidence type="ECO:0000256" key="5">
    <source>
        <dbReference type="ARBA" id="ARBA00023134"/>
    </source>
</evidence>
<dbReference type="Pfam" id="PF21808">
    <property type="entry name" value="Dynamin-like_hel_bact"/>
    <property type="match status" value="1"/>
</dbReference>
<dbReference type="InterPro" id="IPR049399">
    <property type="entry name" value="BDLP-like_hel"/>
</dbReference>
<dbReference type="EMBL" id="QLYR01000001">
    <property type="protein sequence ID" value="RAQ30056.1"/>
    <property type="molecule type" value="Genomic_DNA"/>
</dbReference>
<keyword evidence="5" id="KW-0342">GTP-binding</keyword>
<feature type="transmembrane region" description="Helical" evidence="8">
    <location>
        <begin position="535"/>
        <end position="561"/>
    </location>
</feature>
<dbReference type="RefSeq" id="WP_112331252.1">
    <property type="nucleotide sequence ID" value="NZ_QLYR01000001.1"/>
</dbReference>
<evidence type="ECO:0000256" key="2">
    <source>
        <dbReference type="ARBA" id="ARBA00022741"/>
    </source>
</evidence>
<keyword evidence="4 7" id="KW-0175">Coiled coil</keyword>
<dbReference type="GO" id="GO:0003924">
    <property type="term" value="F:GTPase activity"/>
    <property type="evidence" value="ECO:0007669"/>
    <property type="project" value="InterPro"/>
</dbReference>
<dbReference type="PANTHER" id="PTHR10465:SF0">
    <property type="entry name" value="SARCALUMENIN"/>
    <property type="match status" value="1"/>
</dbReference>
<dbReference type="InterPro" id="IPR027417">
    <property type="entry name" value="P-loop_NTPase"/>
</dbReference>
<evidence type="ECO:0000256" key="1">
    <source>
        <dbReference type="ARBA" id="ARBA00004370"/>
    </source>
</evidence>
<evidence type="ECO:0000256" key="6">
    <source>
        <dbReference type="ARBA" id="ARBA00023136"/>
    </source>
</evidence>
<keyword evidence="8" id="KW-0812">Transmembrane</keyword>
<evidence type="ECO:0000256" key="8">
    <source>
        <dbReference type="SAM" id="Phobius"/>
    </source>
</evidence>
<evidence type="ECO:0000256" key="7">
    <source>
        <dbReference type="SAM" id="Coils"/>
    </source>
</evidence>
<dbReference type="CDD" id="cd09912">
    <property type="entry name" value="DLP_2"/>
    <property type="match status" value="1"/>
</dbReference>
<accession>A0A328UEK3</accession>
<dbReference type="Gene3D" id="3.40.50.300">
    <property type="entry name" value="P-loop containing nucleotide triphosphate hydrolases"/>
    <property type="match status" value="1"/>
</dbReference>
<feature type="domain" description="Dynamin-type G" evidence="9">
    <location>
        <begin position="47"/>
        <end position="337"/>
    </location>
</feature>
<dbReference type="InterPro" id="IPR030381">
    <property type="entry name" value="G_DYNAMIN_dom"/>
</dbReference>
<dbReference type="SUPFAM" id="SSF52540">
    <property type="entry name" value="P-loop containing nucleoside triphosphate hydrolases"/>
    <property type="match status" value="1"/>
</dbReference>